<dbReference type="EC" id="3.1.1.4" evidence="6"/>
<evidence type="ECO:0000256" key="1">
    <source>
        <dbReference type="ARBA" id="ARBA00022737"/>
    </source>
</evidence>
<accession>A0ABW3YDP8</accession>
<name>A0ABW3YDP8_9ACTN</name>
<evidence type="ECO:0000313" key="7">
    <source>
        <dbReference type="Proteomes" id="UP001597260"/>
    </source>
</evidence>
<dbReference type="InterPro" id="IPR036444">
    <property type="entry name" value="PLipase_A2_dom_sf"/>
</dbReference>
<dbReference type="InterPro" id="IPR013783">
    <property type="entry name" value="Ig-like_fold"/>
</dbReference>
<evidence type="ECO:0000256" key="3">
    <source>
        <dbReference type="ARBA" id="ARBA00023326"/>
    </source>
</evidence>
<keyword evidence="2" id="KW-0326">Glycosidase</keyword>
<evidence type="ECO:0000259" key="5">
    <source>
        <dbReference type="PROSITE" id="PS50853"/>
    </source>
</evidence>
<dbReference type="SMART" id="SM00060">
    <property type="entry name" value="FN3"/>
    <property type="match status" value="11"/>
</dbReference>
<keyword evidence="6" id="KW-0378">Hydrolase</keyword>
<evidence type="ECO:0000256" key="4">
    <source>
        <dbReference type="SAM" id="MobiDB-lite"/>
    </source>
</evidence>
<feature type="domain" description="Fibronectin type-III" evidence="5">
    <location>
        <begin position="622"/>
        <end position="713"/>
    </location>
</feature>
<gene>
    <name evidence="6" type="ORF">ACFQ4H_12275</name>
</gene>
<evidence type="ECO:0000256" key="2">
    <source>
        <dbReference type="ARBA" id="ARBA00023295"/>
    </source>
</evidence>
<dbReference type="Pfam" id="PF09056">
    <property type="entry name" value="Phospholip_A2_3"/>
    <property type="match status" value="1"/>
</dbReference>
<dbReference type="InterPro" id="IPR036116">
    <property type="entry name" value="FN3_sf"/>
</dbReference>
<sequence length="1505" mass="160986">MEPAALATMFGSYGDAGGHWTGGDGTASVPLPDGRVVWLFADTYLGSVNADGSRPASAPMVNNTIVVQDGTTLTTTLHGGTATTPEALVKPAAKDEYFWAADGTVEAGSLKVLYNRYRRTGSGMWDFSLVGTALASFGLPSLTLSSVVDLPLNSTIAWGSAVLEGTSHTYIFGSSSDSSGMKFGHVARVPSGGLGGTWEFWNGNSWSATEATTARLLSGVGTSYAVQQVGDHYVLTTQENNVSFNPQFVAYTAPSPTGPFSGPIDLFTAPEQGPGTSAFVYTARLHPELARSGKLLMSYDVNSFKAEDNLADARLYRPRFVELDWPRPQPDPTKLPAAPTGVTVTADSVGGADLQWSAPAGSGLTYRVYQRDVTAGQTHFVRVAQPTETAAKVGFLRTGRTYEFRVTALNNAGEGPPTAIVSTQITIAPPSAPTGVAATPNNAGGITVSWTAVPNAWRYDVYRRDVTAGEPELAIVGTAQSGQTILAMPGLEHQHEYEFAVEATHGGGTSPPSPPVRATASYAPPGAPTALTATAQTDGSIRLTWTAPTENLWFHVYQRDVTAGEADFTKLEYPVTECCTMTAGLLTHGHEYEYKITALNAGGEGTASTTARATSMLAPPGAPTALTATAQTDGSIRLTWTAPTENLWFHVYQRDVTAGEADFTKLEYPVTECCTMTAGLLTHGHEYEYKITALNAGGEGTASTTARATAEAPSPVAPTNLHATAGSAQITLTWDSSDPSAWYWVYLRDVTTGEDFHKLEYPVITCCTMTAGELTNGHIYEFKVTTIGTAGGRESEPSNVVVVQPVGLAPGTPSDLTALAGNGQVTLNWTASSTPDSWYWVYMRDVTAGGEFRKLEYPVTTCCTMTAGQLTNGHTYEFKVTTIGTGGPDSSPSNTVSAQPVAPAPGAPGNLTATASNGQVTLNWTASSTPNSWYWVYMRDVTAGDEFRKLEYPVTTCCTMTAGQLTNGHTYQFKVTAVGTDGAESEPSNTVSARPVAPAPGAPGNLTATASNGQVTLNWTASSTPNSWYWVYVRDVTNGESFRKLEYPVTTCCTMTAGQLTNGHTYQFKVTTVGTGGPDSSPSNTVSARPVAPVPGAPSGLYAIPGDGKVTLVWTASSTPNSWYRVYLRNATTGQSWQQVPVPINTCCTFTAGYLVNGHIYEFKVATIGTGGAADSPTTNAVSAQPMQPVATPPSNLTATAGDGKAVLRWTASATPHVMYWIYLRNVSTGGGWQRLPLPISTCCTFTGSYLTNGQTYEFAVSAFNGRNESATSNVVRVYPAPPAPNAPGRPVATTWLSADKLSAITSLTWGASTNTQSVFYRLDYRNSTRQSNWNKIEVGPNRYYSTPYFIGGDTYEVRILAWNMSGSTFSSSTFMEPKRSKPALYNYFTYPSATSQSAWQNAKNNSGRYSEYGFNWSDNGCSNPADTKFTYEYGNDFFRVPCQRHDFGYRNHGSTWGYKNVIDNTMLYDMNQLCAHELWGGRQRCESSASNYYWGVWLFGGIFW</sequence>
<feature type="domain" description="Fibronectin type-III" evidence="5">
    <location>
        <begin position="338"/>
        <end position="430"/>
    </location>
</feature>
<comment type="caution">
    <text evidence="6">The sequence shown here is derived from an EMBL/GenBank/DDBJ whole genome shotgun (WGS) entry which is preliminary data.</text>
</comment>
<dbReference type="SUPFAM" id="SSF49265">
    <property type="entry name" value="Fibronectin type III"/>
    <property type="match status" value="7"/>
</dbReference>
<feature type="domain" description="Fibronectin type-III" evidence="5">
    <location>
        <begin position="527"/>
        <end position="620"/>
    </location>
</feature>
<dbReference type="PROSITE" id="PS50853">
    <property type="entry name" value="FN3"/>
    <property type="match status" value="11"/>
</dbReference>
<feature type="domain" description="Fibronectin type-III" evidence="5">
    <location>
        <begin position="717"/>
        <end position="805"/>
    </location>
</feature>
<dbReference type="InterPro" id="IPR003961">
    <property type="entry name" value="FN3_dom"/>
</dbReference>
<feature type="domain" description="Fibronectin type-III" evidence="5">
    <location>
        <begin position="907"/>
        <end position="999"/>
    </location>
</feature>
<feature type="domain" description="Fibronectin type-III" evidence="5">
    <location>
        <begin position="432"/>
        <end position="526"/>
    </location>
</feature>
<protein>
    <submittedName>
        <fullName evidence="6">Phospholipase A2</fullName>
        <ecNumber evidence="6">3.1.1.4</ecNumber>
    </submittedName>
</protein>
<dbReference type="PANTHER" id="PTHR46708:SF2">
    <property type="entry name" value="FIBRONECTIN TYPE-III DOMAIN-CONTAINING PROTEIN"/>
    <property type="match status" value="1"/>
</dbReference>
<keyword evidence="3" id="KW-0119">Carbohydrate metabolism</keyword>
<feature type="domain" description="Fibronectin type-III" evidence="5">
    <location>
        <begin position="1193"/>
        <end position="1284"/>
    </location>
</feature>
<proteinExistence type="predicted"/>
<dbReference type="CDD" id="cd00063">
    <property type="entry name" value="FN3"/>
    <property type="match status" value="9"/>
</dbReference>
<keyword evidence="3" id="KW-0624">Polysaccharide degradation</keyword>
<feature type="region of interest" description="Disordered" evidence="4">
    <location>
        <begin position="886"/>
        <end position="908"/>
    </location>
</feature>
<reference evidence="7" key="1">
    <citation type="journal article" date="2019" name="Int. J. Syst. Evol. Microbiol.">
        <title>The Global Catalogue of Microorganisms (GCM) 10K type strain sequencing project: providing services to taxonomists for standard genome sequencing and annotation.</title>
        <authorList>
            <consortium name="The Broad Institute Genomics Platform"/>
            <consortium name="The Broad Institute Genome Sequencing Center for Infectious Disease"/>
            <person name="Wu L."/>
            <person name="Ma J."/>
        </authorList>
    </citation>
    <scope>NUCLEOTIDE SEQUENCE [LARGE SCALE GENOMIC DNA]</scope>
    <source>
        <strain evidence="7">JCM 31037</strain>
    </source>
</reference>
<keyword evidence="7" id="KW-1185">Reference proteome</keyword>
<dbReference type="InterPro" id="IPR015141">
    <property type="entry name" value="PLipase_A2_prok/fun"/>
</dbReference>
<dbReference type="Gene3D" id="2.60.40.10">
    <property type="entry name" value="Immunoglobulins"/>
    <property type="match status" value="11"/>
</dbReference>
<feature type="domain" description="Fibronectin type-III" evidence="5">
    <location>
        <begin position="1097"/>
        <end position="1189"/>
    </location>
</feature>
<dbReference type="Pfam" id="PF00041">
    <property type="entry name" value="fn3"/>
    <property type="match status" value="6"/>
</dbReference>
<dbReference type="EMBL" id="JBHTMP010000015">
    <property type="protein sequence ID" value="MFD1321868.1"/>
    <property type="molecule type" value="Genomic_DNA"/>
</dbReference>
<feature type="domain" description="Fibronectin type-III" evidence="5">
    <location>
        <begin position="809"/>
        <end position="904"/>
    </location>
</feature>
<feature type="compositionally biased region" description="Polar residues" evidence="4">
    <location>
        <begin position="888"/>
        <end position="897"/>
    </location>
</feature>
<dbReference type="GO" id="GO:0004623">
    <property type="term" value="F:phospholipase A2 activity"/>
    <property type="evidence" value="ECO:0007669"/>
    <property type="project" value="UniProtKB-EC"/>
</dbReference>
<evidence type="ECO:0000313" key="6">
    <source>
        <dbReference type="EMBL" id="MFD1321868.1"/>
    </source>
</evidence>
<dbReference type="Proteomes" id="UP001597260">
    <property type="component" value="Unassembled WGS sequence"/>
</dbReference>
<organism evidence="6 7">
    <name type="scientific">Micromonospora sonneratiae</name>
    <dbReference type="NCBI Taxonomy" id="1184706"/>
    <lineage>
        <taxon>Bacteria</taxon>
        <taxon>Bacillati</taxon>
        <taxon>Actinomycetota</taxon>
        <taxon>Actinomycetes</taxon>
        <taxon>Micromonosporales</taxon>
        <taxon>Micromonosporaceae</taxon>
        <taxon>Micromonospora</taxon>
    </lineage>
</organism>
<dbReference type="PANTHER" id="PTHR46708">
    <property type="entry name" value="TENASCIN"/>
    <property type="match status" value="1"/>
</dbReference>
<feature type="domain" description="Fibronectin type-III" evidence="5">
    <location>
        <begin position="1287"/>
        <end position="1384"/>
    </location>
</feature>
<dbReference type="InterPro" id="IPR050991">
    <property type="entry name" value="ECM_Regulatory_Proteins"/>
</dbReference>
<feature type="domain" description="Fibronectin type-III" evidence="5">
    <location>
        <begin position="1002"/>
        <end position="1094"/>
    </location>
</feature>
<keyword evidence="1" id="KW-0677">Repeat</keyword>
<dbReference type="SUPFAM" id="SSF48619">
    <property type="entry name" value="Phospholipase A2, PLA2"/>
    <property type="match status" value="1"/>
</dbReference>
<dbReference type="Gene3D" id="1.20.90.10">
    <property type="entry name" value="Phospholipase A2 domain"/>
    <property type="match status" value="1"/>
</dbReference>